<reference evidence="9 10" key="1">
    <citation type="submission" date="2019-03" db="EMBL/GenBank/DDBJ databases">
        <title>Single cell metagenomics reveals metabolic interactions within the superorganism composed of flagellate Streblomastix strix and complex community of Bacteroidetes bacteria on its surface.</title>
        <authorList>
            <person name="Treitli S.C."/>
            <person name="Kolisko M."/>
            <person name="Husnik F."/>
            <person name="Keeling P."/>
            <person name="Hampl V."/>
        </authorList>
    </citation>
    <scope>NUCLEOTIDE SEQUENCE [LARGE SCALE GENOMIC DNA]</scope>
    <source>
        <strain evidence="9">ST1C</strain>
    </source>
</reference>
<evidence type="ECO:0000256" key="3">
    <source>
        <dbReference type="ARBA" id="ARBA00022741"/>
    </source>
</evidence>
<proteinExistence type="inferred from homology"/>
<evidence type="ECO:0000313" key="10">
    <source>
        <dbReference type="Proteomes" id="UP000324800"/>
    </source>
</evidence>
<evidence type="ECO:0000313" key="9">
    <source>
        <dbReference type="EMBL" id="KAA6385003.1"/>
    </source>
</evidence>
<dbReference type="Pfam" id="PF00069">
    <property type="entry name" value="Pkinase"/>
    <property type="match status" value="1"/>
</dbReference>
<feature type="domain" description="Protein kinase" evidence="8">
    <location>
        <begin position="1"/>
        <end position="259"/>
    </location>
</feature>
<dbReference type="GO" id="GO:0004674">
    <property type="term" value="F:protein serine/threonine kinase activity"/>
    <property type="evidence" value="ECO:0007669"/>
    <property type="project" value="UniProtKB-KW"/>
</dbReference>
<dbReference type="Gene3D" id="3.30.200.20">
    <property type="entry name" value="Phosphorylase Kinase, domain 1"/>
    <property type="match status" value="1"/>
</dbReference>
<dbReference type="PROSITE" id="PS50011">
    <property type="entry name" value="PROTEIN_KINASE_DOM"/>
    <property type="match status" value="1"/>
</dbReference>
<evidence type="ECO:0000256" key="6">
    <source>
        <dbReference type="PROSITE-ProRule" id="PRU10141"/>
    </source>
</evidence>
<accession>A0A5J4VRS2</accession>
<dbReference type="SMART" id="SM00220">
    <property type="entry name" value="S_TKc"/>
    <property type="match status" value="1"/>
</dbReference>
<keyword evidence="5 6" id="KW-0067">ATP-binding</keyword>
<protein>
    <submittedName>
        <fullName evidence="9">Putative Serine/threonine-protein kinase AFC3</fullName>
    </submittedName>
</protein>
<dbReference type="InterPro" id="IPR051175">
    <property type="entry name" value="CLK_kinases"/>
</dbReference>
<sequence length="259" mass="29612">MKILGVGTFGKVLRCLDNRTGAHVAVKVIRAVKKYSESASFEIEILKRIASNNEERLFVQFHDSFEHNSHVCIATEELGLSLYELLKKNKYHGFSLGQIQVLGYQLIKSLEVLHNRIKLIHTDLKPENILLVEKELLKSDIKRNDHSMYFPRGMNVRLIDFGSAVNNTRPRTSLVCTRQYRPPEVIMGLPWSSSVDMWSAGCILLELWTGETLFRTHSTREHLQLIEYITQRRIPQLMIEQTKGCVYIRDVVSGGGGGM</sequence>
<dbReference type="EMBL" id="SNRW01005471">
    <property type="protein sequence ID" value="KAA6385003.1"/>
    <property type="molecule type" value="Genomic_DNA"/>
</dbReference>
<dbReference type="OrthoDB" id="283111at2759"/>
<keyword evidence="4 9" id="KW-0418">Kinase</keyword>
<keyword evidence="1 7" id="KW-0723">Serine/threonine-protein kinase</keyword>
<keyword evidence="2" id="KW-0808">Transferase</keyword>
<dbReference type="InterPro" id="IPR011009">
    <property type="entry name" value="Kinase-like_dom_sf"/>
</dbReference>
<keyword evidence="3 6" id="KW-0547">Nucleotide-binding</keyword>
<evidence type="ECO:0000256" key="7">
    <source>
        <dbReference type="RuleBase" id="RU000304"/>
    </source>
</evidence>
<dbReference type="SUPFAM" id="SSF56112">
    <property type="entry name" value="Protein kinase-like (PK-like)"/>
    <property type="match status" value="1"/>
</dbReference>
<comment type="similarity">
    <text evidence="7">Belongs to the protein kinase superfamily.</text>
</comment>
<feature type="binding site" evidence="6">
    <location>
        <position position="34"/>
    </location>
    <ligand>
        <name>ATP</name>
        <dbReference type="ChEBI" id="CHEBI:30616"/>
    </ligand>
</feature>
<gene>
    <name evidence="9" type="ORF">EZS28_019468</name>
</gene>
<dbReference type="InterPro" id="IPR017441">
    <property type="entry name" value="Protein_kinase_ATP_BS"/>
</dbReference>
<organism evidence="9 10">
    <name type="scientific">Streblomastix strix</name>
    <dbReference type="NCBI Taxonomy" id="222440"/>
    <lineage>
        <taxon>Eukaryota</taxon>
        <taxon>Metamonada</taxon>
        <taxon>Preaxostyla</taxon>
        <taxon>Oxymonadida</taxon>
        <taxon>Streblomastigidae</taxon>
        <taxon>Streblomastix</taxon>
    </lineage>
</organism>
<dbReference type="InterPro" id="IPR008271">
    <property type="entry name" value="Ser/Thr_kinase_AS"/>
</dbReference>
<name>A0A5J4VRS2_9EUKA</name>
<dbReference type="PANTHER" id="PTHR45646:SF11">
    <property type="entry name" value="SERINE_THREONINE-PROTEIN KINASE DOA"/>
    <property type="match status" value="1"/>
</dbReference>
<evidence type="ECO:0000259" key="8">
    <source>
        <dbReference type="PROSITE" id="PS50011"/>
    </source>
</evidence>
<dbReference type="GO" id="GO:0005634">
    <property type="term" value="C:nucleus"/>
    <property type="evidence" value="ECO:0007669"/>
    <property type="project" value="TreeGrafter"/>
</dbReference>
<dbReference type="Proteomes" id="UP000324800">
    <property type="component" value="Unassembled WGS sequence"/>
</dbReference>
<dbReference type="AlphaFoldDB" id="A0A5J4VRS2"/>
<evidence type="ECO:0000256" key="1">
    <source>
        <dbReference type="ARBA" id="ARBA00022527"/>
    </source>
</evidence>
<evidence type="ECO:0000256" key="2">
    <source>
        <dbReference type="ARBA" id="ARBA00022679"/>
    </source>
</evidence>
<dbReference type="Gene3D" id="1.10.510.10">
    <property type="entry name" value="Transferase(Phosphotransferase) domain 1"/>
    <property type="match status" value="1"/>
</dbReference>
<comment type="caution">
    <text evidence="9">The sequence shown here is derived from an EMBL/GenBank/DDBJ whole genome shotgun (WGS) entry which is preliminary data.</text>
</comment>
<evidence type="ECO:0000256" key="5">
    <source>
        <dbReference type="ARBA" id="ARBA00022840"/>
    </source>
</evidence>
<dbReference type="PROSITE" id="PS00108">
    <property type="entry name" value="PROTEIN_KINASE_ST"/>
    <property type="match status" value="1"/>
</dbReference>
<dbReference type="PROSITE" id="PS00107">
    <property type="entry name" value="PROTEIN_KINASE_ATP"/>
    <property type="match status" value="1"/>
</dbReference>
<evidence type="ECO:0000256" key="4">
    <source>
        <dbReference type="ARBA" id="ARBA00022777"/>
    </source>
</evidence>
<dbReference type="PANTHER" id="PTHR45646">
    <property type="entry name" value="SERINE/THREONINE-PROTEIN KINASE DOA-RELATED"/>
    <property type="match status" value="1"/>
</dbReference>
<dbReference type="InterPro" id="IPR000719">
    <property type="entry name" value="Prot_kinase_dom"/>
</dbReference>
<dbReference type="GO" id="GO:0005524">
    <property type="term" value="F:ATP binding"/>
    <property type="evidence" value="ECO:0007669"/>
    <property type="project" value="UniProtKB-UniRule"/>
</dbReference>